<organism evidence="3 4">
    <name type="scientific">Anthostomella pinea</name>
    <dbReference type="NCBI Taxonomy" id="933095"/>
    <lineage>
        <taxon>Eukaryota</taxon>
        <taxon>Fungi</taxon>
        <taxon>Dikarya</taxon>
        <taxon>Ascomycota</taxon>
        <taxon>Pezizomycotina</taxon>
        <taxon>Sordariomycetes</taxon>
        <taxon>Xylariomycetidae</taxon>
        <taxon>Xylariales</taxon>
        <taxon>Xylariaceae</taxon>
        <taxon>Anthostomella</taxon>
    </lineage>
</organism>
<name>A0AAI8YF11_9PEZI</name>
<feature type="signal peptide" evidence="1">
    <location>
        <begin position="1"/>
        <end position="18"/>
    </location>
</feature>
<dbReference type="SUPFAM" id="SSF51322">
    <property type="entry name" value="Cyanovirin-N"/>
    <property type="match status" value="1"/>
</dbReference>
<keyword evidence="4" id="KW-1185">Reference proteome</keyword>
<reference evidence="3" key="1">
    <citation type="submission" date="2023-10" db="EMBL/GenBank/DDBJ databases">
        <authorList>
            <person name="Hackl T."/>
        </authorList>
    </citation>
    <scope>NUCLEOTIDE SEQUENCE</scope>
</reference>
<accession>A0AAI8YF11</accession>
<dbReference type="Pfam" id="PF08881">
    <property type="entry name" value="CVNH"/>
    <property type="match status" value="1"/>
</dbReference>
<evidence type="ECO:0000256" key="1">
    <source>
        <dbReference type="SAM" id="SignalP"/>
    </source>
</evidence>
<dbReference type="Proteomes" id="UP001295740">
    <property type="component" value="Unassembled WGS sequence"/>
</dbReference>
<evidence type="ECO:0000259" key="2">
    <source>
        <dbReference type="Pfam" id="PF08881"/>
    </source>
</evidence>
<evidence type="ECO:0000313" key="4">
    <source>
        <dbReference type="Proteomes" id="UP001295740"/>
    </source>
</evidence>
<proteinExistence type="predicted"/>
<dbReference type="AlphaFoldDB" id="A0AAI8YF11"/>
<comment type="caution">
    <text evidence="3">The sequence shown here is derived from an EMBL/GenBank/DDBJ whole genome shotgun (WGS) entry which is preliminary data.</text>
</comment>
<dbReference type="InterPro" id="IPR011058">
    <property type="entry name" value="Cyanovirin-N"/>
</dbReference>
<sequence length="112" mass="12255">MFFRTTLLLITAPIAALADCQQKDHSKHRCTILDLDNCYGDNNSAGLVEEKQGHFTSKCSGCILQGDKNRELRCFCQTDNGAGVISMVDMNHLVGNSNGYLQCWGINGGHTC</sequence>
<evidence type="ECO:0000313" key="3">
    <source>
        <dbReference type="EMBL" id="CAJ2502322.1"/>
    </source>
</evidence>
<dbReference type="EMBL" id="CAUWAG010000004">
    <property type="protein sequence ID" value="CAJ2502322.1"/>
    <property type="molecule type" value="Genomic_DNA"/>
</dbReference>
<feature type="chain" id="PRO_5042482654" evidence="1">
    <location>
        <begin position="19"/>
        <end position="112"/>
    </location>
</feature>
<keyword evidence="1" id="KW-0732">Signal</keyword>
<gene>
    <name evidence="3" type="ORF">KHLLAP_LOCUS2790</name>
</gene>
<feature type="domain" description="Cyanovirin-N" evidence="2">
    <location>
        <begin position="18"/>
        <end position="102"/>
    </location>
</feature>
<dbReference type="InterPro" id="IPR036673">
    <property type="entry name" value="Cyanovirin-N_sf"/>
</dbReference>
<dbReference type="Gene3D" id="2.30.60.10">
    <property type="entry name" value="Cyanovirin-N"/>
    <property type="match status" value="1"/>
</dbReference>
<protein>
    <submittedName>
        <fullName evidence="3">Uu.00g097160.m01.CDS01</fullName>
    </submittedName>
</protein>